<dbReference type="EMBL" id="UINC01202223">
    <property type="protein sequence ID" value="SVE21917.1"/>
    <property type="molecule type" value="Genomic_DNA"/>
</dbReference>
<dbReference type="AlphaFoldDB" id="A0A383BP30"/>
<feature type="non-terminal residue" evidence="2">
    <location>
        <position position="1"/>
    </location>
</feature>
<keyword evidence="1" id="KW-0472">Membrane</keyword>
<dbReference type="PANTHER" id="PTHR32024:SF2">
    <property type="entry name" value="TRK SYSTEM POTASSIUM UPTAKE PROTEIN TRKG-RELATED"/>
    <property type="match status" value="1"/>
</dbReference>
<reference evidence="2" key="1">
    <citation type="submission" date="2018-05" db="EMBL/GenBank/DDBJ databases">
        <authorList>
            <person name="Lanie J.A."/>
            <person name="Ng W.-L."/>
            <person name="Kazmierczak K.M."/>
            <person name="Andrzejewski T.M."/>
            <person name="Davidsen T.M."/>
            <person name="Wayne K.J."/>
            <person name="Tettelin H."/>
            <person name="Glass J.I."/>
            <person name="Rusch D."/>
            <person name="Podicherti R."/>
            <person name="Tsui H.-C.T."/>
            <person name="Winkler M.E."/>
        </authorList>
    </citation>
    <scope>NUCLEOTIDE SEQUENCE</scope>
</reference>
<organism evidence="2">
    <name type="scientific">marine metagenome</name>
    <dbReference type="NCBI Taxonomy" id="408172"/>
    <lineage>
        <taxon>unclassified sequences</taxon>
        <taxon>metagenomes</taxon>
        <taxon>ecological metagenomes</taxon>
    </lineage>
</organism>
<feature type="transmembrane region" description="Helical" evidence="1">
    <location>
        <begin position="195"/>
        <end position="217"/>
    </location>
</feature>
<evidence type="ECO:0008006" key="3">
    <source>
        <dbReference type="Google" id="ProtNLM"/>
    </source>
</evidence>
<protein>
    <recommendedName>
        <fullName evidence="3">TrkH family potassium uptake protein</fullName>
    </recommendedName>
</protein>
<evidence type="ECO:0000256" key="1">
    <source>
        <dbReference type="SAM" id="Phobius"/>
    </source>
</evidence>
<keyword evidence="1" id="KW-1133">Transmembrane helix</keyword>
<feature type="non-terminal residue" evidence="2">
    <location>
        <position position="244"/>
    </location>
</feature>
<keyword evidence="1" id="KW-0812">Transmembrane</keyword>
<name>A0A383BP30_9ZZZZ</name>
<gene>
    <name evidence="2" type="ORF">METZ01_LOCUS474771</name>
</gene>
<feature type="transmembrane region" description="Helical" evidence="1">
    <location>
        <begin position="109"/>
        <end position="133"/>
    </location>
</feature>
<feature type="transmembrane region" description="Helical" evidence="1">
    <location>
        <begin position="145"/>
        <end position="163"/>
    </location>
</feature>
<feature type="transmembrane region" description="Helical" evidence="1">
    <location>
        <begin position="50"/>
        <end position="72"/>
    </location>
</feature>
<accession>A0A383BP30</accession>
<evidence type="ECO:0000313" key="2">
    <source>
        <dbReference type="EMBL" id="SVE21917.1"/>
    </source>
</evidence>
<proteinExistence type="predicted"/>
<sequence length="244" mass="27683">LLLWRSSSQWLGGLFFLIAVIGTIGSKQIKIKPAYLVPGGTLGRNFYNNFNYNFIRILMIYFFSTIFVIFLYSLINIRLLDAFNLALTTISSGGFITKDNLSNIVSNNLQIFVLSITLLFPIFNFYLLFNIFTKQFTFKNHQEDLHLGIIIILLSLFFYFFIISNEGFASILLAVTSSISTSGISTYSSNADVSLFFILLTIVGGSLISTSSGLKYIRFYILLKISYQEIYGLVKPKNIFDKNL</sequence>
<dbReference type="PANTHER" id="PTHR32024">
    <property type="entry name" value="TRK SYSTEM POTASSIUM UPTAKE PROTEIN TRKG-RELATED"/>
    <property type="match status" value="1"/>
</dbReference>